<evidence type="ECO:0000313" key="3">
    <source>
        <dbReference type="Proteomes" id="UP000465241"/>
    </source>
</evidence>
<gene>
    <name evidence="2" type="ORF">MMUR_39020</name>
</gene>
<keyword evidence="1" id="KW-0472">Membrane</keyword>
<feature type="transmembrane region" description="Helical" evidence="1">
    <location>
        <begin position="159"/>
        <end position="178"/>
    </location>
</feature>
<sequence>MTRMAHVLTLLGVIAVPVIGWFAADWSGATTLVVYWFETLAVCGFICARLALHRRWKPLRGHFDYRGPSEGRGAQTSSFISGFALIAFAFSAAHGLFLGVILLLLNHNGVGSLAQIDWHSVGSGCLTVVGLLALDFLIDLISLRQWTFWQVEQLANGGLSRVIVVHLTLIFGFLGVAITNAPDAFFGVFVVLKSMAALSGVVPQYEPAAAPKWLSSIMNRVPNVHPGKKFEDFWAQDRADERERRERNEQPWVRGRR</sequence>
<comment type="caution">
    <text evidence="2">The sequence shown here is derived from an EMBL/GenBank/DDBJ whole genome shotgun (WGS) entry which is preliminary data.</text>
</comment>
<dbReference type="EMBL" id="BLKT01000003">
    <property type="protein sequence ID" value="GFG59766.1"/>
    <property type="molecule type" value="Genomic_DNA"/>
</dbReference>
<accession>A0A7I9WR55</accession>
<feature type="transmembrane region" description="Helical" evidence="1">
    <location>
        <begin position="7"/>
        <end position="27"/>
    </location>
</feature>
<feature type="transmembrane region" description="Helical" evidence="1">
    <location>
        <begin position="184"/>
        <end position="202"/>
    </location>
</feature>
<keyword evidence="3" id="KW-1185">Reference proteome</keyword>
<feature type="transmembrane region" description="Helical" evidence="1">
    <location>
        <begin position="82"/>
        <end position="106"/>
    </location>
</feature>
<feature type="transmembrane region" description="Helical" evidence="1">
    <location>
        <begin position="33"/>
        <end position="52"/>
    </location>
</feature>
<organism evidence="2 3">
    <name type="scientific">Mycolicibacterium murale</name>
    <dbReference type="NCBI Taxonomy" id="182220"/>
    <lineage>
        <taxon>Bacteria</taxon>
        <taxon>Bacillati</taxon>
        <taxon>Actinomycetota</taxon>
        <taxon>Actinomycetes</taxon>
        <taxon>Mycobacteriales</taxon>
        <taxon>Mycobacteriaceae</taxon>
        <taxon>Mycolicibacterium</taxon>
    </lineage>
</organism>
<protein>
    <submittedName>
        <fullName evidence="2">Uncharacterized protein</fullName>
    </submittedName>
</protein>
<dbReference type="Pfam" id="PF20108">
    <property type="entry name" value="DUF6498"/>
    <property type="match status" value="1"/>
</dbReference>
<feature type="transmembrane region" description="Helical" evidence="1">
    <location>
        <begin position="118"/>
        <end position="138"/>
    </location>
</feature>
<reference evidence="2 3" key="1">
    <citation type="journal article" date="2019" name="Emerg. Microbes Infect.">
        <title>Comprehensive subspecies identification of 175 nontuberculous mycobacteria species based on 7547 genomic profiles.</title>
        <authorList>
            <person name="Matsumoto Y."/>
            <person name="Kinjo T."/>
            <person name="Motooka D."/>
            <person name="Nabeya D."/>
            <person name="Jung N."/>
            <person name="Uechi K."/>
            <person name="Horii T."/>
            <person name="Iida T."/>
            <person name="Fujita J."/>
            <person name="Nakamura S."/>
        </authorList>
    </citation>
    <scope>NUCLEOTIDE SEQUENCE [LARGE SCALE GENOMIC DNA]</scope>
    <source>
        <strain evidence="2 3">JCM 13392</strain>
    </source>
</reference>
<keyword evidence="1" id="KW-0812">Transmembrane</keyword>
<evidence type="ECO:0000313" key="2">
    <source>
        <dbReference type="EMBL" id="GFG59766.1"/>
    </source>
</evidence>
<dbReference type="AlphaFoldDB" id="A0A7I9WR55"/>
<keyword evidence="1" id="KW-1133">Transmembrane helix</keyword>
<proteinExistence type="predicted"/>
<dbReference type="InterPro" id="IPR045466">
    <property type="entry name" value="DUF6498"/>
</dbReference>
<name>A0A7I9WR55_9MYCO</name>
<evidence type="ECO:0000256" key="1">
    <source>
        <dbReference type="SAM" id="Phobius"/>
    </source>
</evidence>
<dbReference type="Proteomes" id="UP000465241">
    <property type="component" value="Unassembled WGS sequence"/>
</dbReference>